<dbReference type="HAMAP" id="MF_00376">
    <property type="entry name" value="Dephospho_CoA_kinase"/>
    <property type="match status" value="1"/>
</dbReference>
<dbReference type="FunFam" id="3.40.50.300:FF:000485">
    <property type="entry name" value="Dephospho-CoA kinase CAB5"/>
    <property type="match status" value="1"/>
</dbReference>
<dbReference type="EMBL" id="AYKW01000067">
    <property type="protein sequence ID" value="PIL24332.1"/>
    <property type="molecule type" value="Genomic_DNA"/>
</dbReference>
<evidence type="ECO:0000256" key="3">
    <source>
        <dbReference type="ARBA" id="ARBA00022840"/>
    </source>
</evidence>
<dbReference type="NCBIfam" id="TIGR00152">
    <property type="entry name" value="dephospho-CoA kinase"/>
    <property type="match status" value="1"/>
</dbReference>
<keyword evidence="6" id="KW-1185">Reference proteome</keyword>
<evidence type="ECO:0000256" key="1">
    <source>
        <dbReference type="ARBA" id="ARBA00009018"/>
    </source>
</evidence>
<evidence type="ECO:0000313" key="5">
    <source>
        <dbReference type="EMBL" id="PIL24332.1"/>
    </source>
</evidence>
<dbReference type="CDD" id="cd02022">
    <property type="entry name" value="DPCK"/>
    <property type="match status" value="1"/>
</dbReference>
<dbReference type="GO" id="GO:0005524">
    <property type="term" value="F:ATP binding"/>
    <property type="evidence" value="ECO:0007669"/>
    <property type="project" value="UniProtKB-KW"/>
</dbReference>
<dbReference type="OrthoDB" id="247245at2759"/>
<keyword evidence="4" id="KW-0472">Membrane</keyword>
<evidence type="ECO:0000256" key="2">
    <source>
        <dbReference type="ARBA" id="ARBA00022741"/>
    </source>
</evidence>
<keyword evidence="4" id="KW-1133">Transmembrane helix</keyword>
<sequence length="237" mass="26811">MLVIGLTGGIATGKSTVSSLLRAHHVPIVDADVLARKVVEPGTPALAAIVRTFGPDVLLPDGTLDRPRLGRIVFADEGARRKLNAIVHPAVRREMFWSVLRHWWRGERMCVLDVPLLIEGGLWKWVGKVVVVYCSAEIQLHRLMNRDNSTREDASARLNSQLPITEKIKYADLVIDNSGTQQELEREIGAIIKKLRDAAGWSWRLSWLFPPWGVASAIWMLSWRALRRSQRHKSHKR</sequence>
<dbReference type="AlphaFoldDB" id="A0A2G8RS50"/>
<dbReference type="PROSITE" id="PS51219">
    <property type="entry name" value="DPCK"/>
    <property type="match status" value="1"/>
</dbReference>
<name>A0A2G8RS50_9APHY</name>
<keyword evidence="3" id="KW-0067">ATP-binding</keyword>
<comment type="caution">
    <text evidence="5">The sequence shown here is derived from an EMBL/GenBank/DDBJ whole genome shotgun (WGS) entry which is preliminary data.</text>
</comment>
<evidence type="ECO:0000313" key="6">
    <source>
        <dbReference type="Proteomes" id="UP000230002"/>
    </source>
</evidence>
<dbReference type="InterPro" id="IPR001977">
    <property type="entry name" value="Depp_CoAkinase"/>
</dbReference>
<feature type="transmembrane region" description="Helical" evidence="4">
    <location>
        <begin position="207"/>
        <end position="226"/>
    </location>
</feature>
<dbReference type="Gene3D" id="3.40.50.300">
    <property type="entry name" value="P-loop containing nucleotide triphosphate hydrolases"/>
    <property type="match status" value="1"/>
</dbReference>
<evidence type="ECO:0000256" key="4">
    <source>
        <dbReference type="SAM" id="Phobius"/>
    </source>
</evidence>
<reference evidence="5 6" key="1">
    <citation type="journal article" date="2015" name="Sci. Rep.">
        <title>Chromosome-level genome map provides insights into diverse defense mechanisms in the medicinal fungus Ganoderma sinense.</title>
        <authorList>
            <person name="Zhu Y."/>
            <person name="Xu J."/>
            <person name="Sun C."/>
            <person name="Zhou S."/>
            <person name="Xu H."/>
            <person name="Nelson D.R."/>
            <person name="Qian J."/>
            <person name="Song J."/>
            <person name="Luo H."/>
            <person name="Xiang L."/>
            <person name="Li Y."/>
            <person name="Xu Z."/>
            <person name="Ji A."/>
            <person name="Wang L."/>
            <person name="Lu S."/>
            <person name="Hayward A."/>
            <person name="Sun W."/>
            <person name="Li X."/>
            <person name="Schwartz D.C."/>
            <person name="Wang Y."/>
            <person name="Chen S."/>
        </authorList>
    </citation>
    <scope>NUCLEOTIDE SEQUENCE [LARGE SCALE GENOMIC DNA]</scope>
    <source>
        <strain evidence="5 6">ZZ0214-1</strain>
    </source>
</reference>
<organism evidence="5 6">
    <name type="scientific">Ganoderma sinense ZZ0214-1</name>
    <dbReference type="NCBI Taxonomy" id="1077348"/>
    <lineage>
        <taxon>Eukaryota</taxon>
        <taxon>Fungi</taxon>
        <taxon>Dikarya</taxon>
        <taxon>Basidiomycota</taxon>
        <taxon>Agaricomycotina</taxon>
        <taxon>Agaricomycetes</taxon>
        <taxon>Polyporales</taxon>
        <taxon>Polyporaceae</taxon>
        <taxon>Ganoderma</taxon>
    </lineage>
</organism>
<dbReference type="GO" id="GO:0004140">
    <property type="term" value="F:dephospho-CoA kinase activity"/>
    <property type="evidence" value="ECO:0007669"/>
    <property type="project" value="InterPro"/>
</dbReference>
<protein>
    <recommendedName>
        <fullName evidence="7">Dephospho-CoA kinase</fullName>
    </recommendedName>
</protein>
<gene>
    <name evidence="5" type="ORF">GSI_14085</name>
</gene>
<proteinExistence type="inferred from homology"/>
<dbReference type="Proteomes" id="UP000230002">
    <property type="component" value="Unassembled WGS sequence"/>
</dbReference>
<evidence type="ECO:0008006" key="7">
    <source>
        <dbReference type="Google" id="ProtNLM"/>
    </source>
</evidence>
<dbReference type="STRING" id="1077348.A0A2G8RS50"/>
<dbReference type="SUPFAM" id="SSF52540">
    <property type="entry name" value="P-loop containing nucleoside triphosphate hydrolases"/>
    <property type="match status" value="1"/>
</dbReference>
<dbReference type="InterPro" id="IPR027417">
    <property type="entry name" value="P-loop_NTPase"/>
</dbReference>
<comment type="similarity">
    <text evidence="1">Belongs to the CoaE family.</text>
</comment>
<dbReference type="GO" id="GO:0015937">
    <property type="term" value="P:coenzyme A biosynthetic process"/>
    <property type="evidence" value="ECO:0007669"/>
    <property type="project" value="InterPro"/>
</dbReference>
<keyword evidence="2" id="KW-0547">Nucleotide-binding</keyword>
<accession>A0A2G8RS50</accession>
<dbReference type="PANTHER" id="PTHR10695">
    <property type="entry name" value="DEPHOSPHO-COA KINASE-RELATED"/>
    <property type="match status" value="1"/>
</dbReference>
<dbReference type="Pfam" id="PF01121">
    <property type="entry name" value="CoaE"/>
    <property type="match status" value="1"/>
</dbReference>
<keyword evidence="4" id="KW-0812">Transmembrane</keyword>
<dbReference type="PANTHER" id="PTHR10695:SF46">
    <property type="entry name" value="BIFUNCTIONAL COENZYME A SYNTHASE-RELATED"/>
    <property type="match status" value="1"/>
</dbReference>
<dbReference type="GO" id="GO:0005737">
    <property type="term" value="C:cytoplasm"/>
    <property type="evidence" value="ECO:0007669"/>
    <property type="project" value="UniProtKB-ARBA"/>
</dbReference>